<dbReference type="OrthoDB" id="5241887at2"/>
<keyword evidence="2" id="KW-0812">Transmembrane</keyword>
<accession>A0A2P8DFX2</accession>
<evidence type="ECO:0000313" key="3">
    <source>
        <dbReference type="EMBL" id="PSK96107.1"/>
    </source>
</evidence>
<organism evidence="3 4">
    <name type="scientific">Haloactinopolyspora alba</name>
    <dbReference type="NCBI Taxonomy" id="648780"/>
    <lineage>
        <taxon>Bacteria</taxon>
        <taxon>Bacillati</taxon>
        <taxon>Actinomycetota</taxon>
        <taxon>Actinomycetes</taxon>
        <taxon>Jiangellales</taxon>
        <taxon>Jiangellaceae</taxon>
        <taxon>Haloactinopolyspora</taxon>
    </lineage>
</organism>
<dbReference type="InterPro" id="IPR021787">
    <property type="entry name" value="DUF3352"/>
</dbReference>
<proteinExistence type="predicted"/>
<evidence type="ECO:0000313" key="4">
    <source>
        <dbReference type="Proteomes" id="UP000243528"/>
    </source>
</evidence>
<feature type="transmembrane region" description="Helical" evidence="2">
    <location>
        <begin position="48"/>
        <end position="68"/>
    </location>
</feature>
<protein>
    <submittedName>
        <fullName evidence="3">Uncharacterized protein DUF3352</fullName>
    </submittedName>
</protein>
<reference evidence="3 4" key="1">
    <citation type="submission" date="2018-03" db="EMBL/GenBank/DDBJ databases">
        <title>Genomic Encyclopedia of Archaeal and Bacterial Type Strains, Phase II (KMG-II): from individual species to whole genera.</title>
        <authorList>
            <person name="Goeker M."/>
        </authorList>
    </citation>
    <scope>NUCLEOTIDE SEQUENCE [LARGE SCALE GENOMIC DNA]</scope>
    <source>
        <strain evidence="3 4">DSM 45211</strain>
    </source>
</reference>
<dbReference type="Proteomes" id="UP000243528">
    <property type="component" value="Unassembled WGS sequence"/>
</dbReference>
<feature type="compositionally biased region" description="Pro residues" evidence="1">
    <location>
        <begin position="22"/>
        <end position="31"/>
    </location>
</feature>
<dbReference type="AlphaFoldDB" id="A0A2P8DFX2"/>
<feature type="region of interest" description="Disordered" evidence="1">
    <location>
        <begin position="1"/>
        <end position="43"/>
    </location>
</feature>
<feature type="compositionally biased region" description="Pro residues" evidence="1">
    <location>
        <begin position="1"/>
        <end position="11"/>
    </location>
</feature>
<gene>
    <name evidence="3" type="ORF">CLV30_12748</name>
</gene>
<dbReference type="EMBL" id="PYGE01000027">
    <property type="protein sequence ID" value="PSK96107.1"/>
    <property type="molecule type" value="Genomic_DNA"/>
</dbReference>
<keyword evidence="2" id="KW-1133">Transmembrane helix</keyword>
<keyword evidence="2" id="KW-0472">Membrane</keyword>
<evidence type="ECO:0000256" key="1">
    <source>
        <dbReference type="SAM" id="MobiDB-lite"/>
    </source>
</evidence>
<comment type="caution">
    <text evidence="3">The sequence shown here is derived from an EMBL/GenBank/DDBJ whole genome shotgun (WGS) entry which is preliminary data.</text>
</comment>
<name>A0A2P8DFX2_9ACTN</name>
<dbReference type="Pfam" id="PF11832">
    <property type="entry name" value="DUF3352"/>
    <property type="match status" value="1"/>
</dbReference>
<keyword evidence="4" id="KW-1185">Reference proteome</keyword>
<sequence length="557" mass="57956">MSNPGPPPGPPEDSRETSEPAAVPPPPPPADAAPAESGARPPRRRRGVLVGVLAAVVLLLIPGGVFAWRALDGGGPQPHDVLPAEAIGYLRVDMDPSAEQKIDAFRFLQNFPTLSEATGITEDDQDLRELLFDRFAESTGCELSFADEVEPWLGHRVGGAVLPPGSEGEAPGFALALQTDDEQAARDAFDTALGCGDASGSVGMSYADGYLILAETQENADRYANDAQESSLSDNEEFSEAMNHLGDPGIASVWISGSGMYDAFGEAFSPGALGSAGPLPGDEALPGEGGLPQAPDVGAMVDDSYRSVAAAFRFDADYAEIATVTTGDAYKELDTGGVNADVPEDTSLLFGLAGGNELVTENWDLVTEAYPDASADIDEFTQQTGLALPEDLGTLLGDSLVVAVDGSDLDLQAIAQEDLSSLNAGVKVDTDVEAFGDVWSTVEDLATQAGQSLDGLPVQETDDGYIVATSDDYASRLSEDGSLGESDAYTSAVADAEEADAALYLDLNVIEDDILDGLADQGLGDNELESLRALRSLGLSARSHDGYAVTTLRVSAE</sequence>
<dbReference type="RefSeq" id="WP_106539736.1">
    <property type="nucleotide sequence ID" value="NZ_PYGE01000027.1"/>
</dbReference>
<evidence type="ECO:0000256" key="2">
    <source>
        <dbReference type="SAM" id="Phobius"/>
    </source>
</evidence>